<proteinExistence type="predicted"/>
<dbReference type="AlphaFoldDB" id="X1MM04"/>
<reference evidence="1" key="1">
    <citation type="journal article" date="2014" name="Front. Microbiol.">
        <title>High frequency of phylogenetically diverse reductive dehalogenase-homologous genes in deep subseafloor sedimentary metagenomes.</title>
        <authorList>
            <person name="Kawai M."/>
            <person name="Futagami T."/>
            <person name="Toyoda A."/>
            <person name="Takaki Y."/>
            <person name="Nishi S."/>
            <person name="Hori S."/>
            <person name="Arai W."/>
            <person name="Tsubouchi T."/>
            <person name="Morono Y."/>
            <person name="Uchiyama I."/>
            <person name="Ito T."/>
            <person name="Fujiyama A."/>
            <person name="Inagaki F."/>
            <person name="Takami H."/>
        </authorList>
    </citation>
    <scope>NUCLEOTIDE SEQUENCE</scope>
    <source>
        <strain evidence="1">Expedition CK06-06</strain>
    </source>
</reference>
<dbReference type="InterPro" id="IPR054333">
    <property type="entry name" value="REase-ARP-assoc"/>
</dbReference>
<sequence>MNKLKDDFQKEYSKKQFVYENILKGISTNVKFHNALMNVRSSAAACLNVLVYLNHNPNDIIPFFNQIGLNIQKVIDFPQNVVYEGERYDDEGPIVFEWIGPKKSPINEKGGSRGQSRTSIDAYMLAEVNGKITQLFIEWKFTEIYNSVSYTHKFGGKKGIERLRRYSDILAKLRKGNFPFKFNEEDKIGLSDFSYEPFYQLLRMTLLAKMTTPINLNS</sequence>
<evidence type="ECO:0000313" key="1">
    <source>
        <dbReference type="EMBL" id="GAI32667.1"/>
    </source>
</evidence>
<dbReference type="Pfam" id="PF22558">
    <property type="entry name" value="REase-ARP"/>
    <property type="match status" value="1"/>
</dbReference>
<comment type="caution">
    <text evidence="1">The sequence shown here is derived from an EMBL/GenBank/DDBJ whole genome shotgun (WGS) entry which is preliminary data.</text>
</comment>
<name>X1MM04_9ZZZZ</name>
<protein>
    <submittedName>
        <fullName evidence="1">Uncharacterized protein</fullName>
    </submittedName>
</protein>
<accession>X1MM04</accession>
<dbReference type="EMBL" id="BARV01032154">
    <property type="protein sequence ID" value="GAI32667.1"/>
    <property type="molecule type" value="Genomic_DNA"/>
</dbReference>
<organism evidence="1">
    <name type="scientific">marine sediment metagenome</name>
    <dbReference type="NCBI Taxonomy" id="412755"/>
    <lineage>
        <taxon>unclassified sequences</taxon>
        <taxon>metagenomes</taxon>
        <taxon>ecological metagenomes</taxon>
    </lineage>
</organism>
<feature type="non-terminal residue" evidence="1">
    <location>
        <position position="218"/>
    </location>
</feature>
<gene>
    <name evidence="1" type="ORF">S06H3_50745</name>
</gene>